<dbReference type="EMBL" id="LHUQ01000006">
    <property type="protein sequence ID" value="KON64834.1"/>
    <property type="molecule type" value="Genomic_DNA"/>
</dbReference>
<dbReference type="KEGG" id="keu:S101446_01873"/>
<evidence type="ECO:0000256" key="3">
    <source>
        <dbReference type="ARBA" id="ARBA00022448"/>
    </source>
</evidence>
<feature type="domain" description="Soluble ligand binding" evidence="17">
    <location>
        <begin position="171"/>
        <end position="220"/>
    </location>
</feature>
<keyword evidence="13" id="KW-0998">Cell outer membrane</keyword>
<dbReference type="GO" id="GO:0015159">
    <property type="term" value="F:polysaccharide transmembrane transporter activity"/>
    <property type="evidence" value="ECO:0007669"/>
    <property type="project" value="InterPro"/>
</dbReference>
<keyword evidence="7 15" id="KW-0732">Signal</keyword>
<dbReference type="PANTHER" id="PTHR33619:SF3">
    <property type="entry name" value="POLYSACCHARIDE EXPORT PROTEIN GFCE-RELATED"/>
    <property type="match status" value="1"/>
</dbReference>
<dbReference type="PANTHER" id="PTHR33619">
    <property type="entry name" value="POLYSACCHARIDE EXPORT PROTEIN GFCE-RELATED"/>
    <property type="match status" value="1"/>
</dbReference>
<keyword evidence="3" id="KW-0813">Transport</keyword>
<evidence type="ECO:0000256" key="12">
    <source>
        <dbReference type="ARBA" id="ARBA00023139"/>
    </source>
</evidence>
<name>A0A0M0EHT4_KOMEU</name>
<evidence type="ECO:0000256" key="14">
    <source>
        <dbReference type="ARBA" id="ARBA00023288"/>
    </source>
</evidence>
<feature type="chain" id="PRO_5005598040" evidence="15">
    <location>
        <begin position="23"/>
        <end position="362"/>
    </location>
</feature>
<evidence type="ECO:0000256" key="9">
    <source>
        <dbReference type="ARBA" id="ARBA00023065"/>
    </source>
</evidence>
<dbReference type="PROSITE" id="PS51257">
    <property type="entry name" value="PROKAR_LIPOPROTEIN"/>
    <property type="match status" value="1"/>
</dbReference>
<dbReference type="GO" id="GO:0015288">
    <property type="term" value="F:porin activity"/>
    <property type="evidence" value="ECO:0007669"/>
    <property type="project" value="UniProtKB-KW"/>
</dbReference>
<dbReference type="InterPro" id="IPR019554">
    <property type="entry name" value="Soluble_ligand-bd"/>
</dbReference>
<protein>
    <submittedName>
        <fullName evidence="19">Polysaccharide biosynthesis/export protein</fullName>
    </submittedName>
</protein>
<dbReference type="InterPro" id="IPR049712">
    <property type="entry name" value="Poly_export"/>
</dbReference>
<keyword evidence="4" id="KW-1134">Transmembrane beta strand</keyword>
<feature type="signal peptide" evidence="15">
    <location>
        <begin position="1"/>
        <end position="22"/>
    </location>
</feature>
<keyword evidence="9" id="KW-0406">Ion transport</keyword>
<dbReference type="STRING" id="33995.KOEU_14790"/>
<feature type="domain" description="Polysaccharide export protein N-terminal" evidence="16">
    <location>
        <begin position="78"/>
        <end position="162"/>
    </location>
</feature>
<dbReference type="GO" id="GO:0009279">
    <property type="term" value="C:cell outer membrane"/>
    <property type="evidence" value="ECO:0007669"/>
    <property type="project" value="UniProtKB-SubCell"/>
</dbReference>
<evidence type="ECO:0000256" key="10">
    <source>
        <dbReference type="ARBA" id="ARBA00023114"/>
    </source>
</evidence>
<keyword evidence="20" id="KW-1185">Reference proteome</keyword>
<dbReference type="Pfam" id="PF22461">
    <property type="entry name" value="SLBB_2"/>
    <property type="match status" value="1"/>
</dbReference>
<feature type="domain" description="SLBB" evidence="18">
    <location>
        <begin position="249"/>
        <end position="334"/>
    </location>
</feature>
<keyword evidence="5" id="KW-0762">Sugar transport</keyword>
<gene>
    <name evidence="19" type="ORF">KOEU_14790</name>
</gene>
<keyword evidence="14" id="KW-0449">Lipoprotein</keyword>
<dbReference type="InterPro" id="IPR003715">
    <property type="entry name" value="Poly_export_N"/>
</dbReference>
<evidence type="ECO:0000256" key="13">
    <source>
        <dbReference type="ARBA" id="ARBA00023237"/>
    </source>
</evidence>
<dbReference type="AlphaFoldDB" id="A0A0M0EHT4"/>
<evidence type="ECO:0000259" key="18">
    <source>
        <dbReference type="Pfam" id="PF22461"/>
    </source>
</evidence>
<keyword evidence="6" id="KW-0812">Transmembrane</keyword>
<comment type="caution">
    <text evidence="19">The sequence shown here is derived from an EMBL/GenBank/DDBJ whole genome shotgun (WGS) entry which is preliminary data.</text>
</comment>
<evidence type="ECO:0000256" key="4">
    <source>
        <dbReference type="ARBA" id="ARBA00022452"/>
    </source>
</evidence>
<keyword evidence="12" id="KW-0564">Palmitate</keyword>
<evidence type="ECO:0000256" key="15">
    <source>
        <dbReference type="SAM" id="SignalP"/>
    </source>
</evidence>
<dbReference type="Pfam" id="PF10531">
    <property type="entry name" value="SLBB"/>
    <property type="match status" value="1"/>
</dbReference>
<reference evidence="19" key="1">
    <citation type="submission" date="2015-08" db="EMBL/GenBank/DDBJ databases">
        <title>Draft genome sequence of Komagataeibacter europaeus CECT 8546 a cellulose producer strain from vinegar produced by the traditional method.</title>
        <authorList>
            <person name="Poehlein A."/>
            <person name="Valera M.J."/>
            <person name="Haack F.S."/>
            <person name="Mas A."/>
            <person name="Daniel R."/>
            <person name="Streit W.R."/>
            <person name="Mateo E."/>
        </authorList>
    </citation>
    <scope>NUCLEOTIDE SEQUENCE [LARGE SCALE GENOMIC DNA]</scope>
    <source>
        <strain evidence="19">CECT 8546</strain>
    </source>
</reference>
<evidence type="ECO:0000256" key="2">
    <source>
        <dbReference type="ARBA" id="ARBA00009450"/>
    </source>
</evidence>
<dbReference type="InterPro" id="IPR054765">
    <property type="entry name" value="SLBB_dom"/>
</dbReference>
<evidence type="ECO:0000259" key="16">
    <source>
        <dbReference type="Pfam" id="PF02563"/>
    </source>
</evidence>
<dbReference type="Gene3D" id="3.10.560.10">
    <property type="entry name" value="Outer membrane lipoprotein wza domain like"/>
    <property type="match status" value="2"/>
</dbReference>
<keyword evidence="10" id="KW-0626">Porin</keyword>
<evidence type="ECO:0000256" key="11">
    <source>
        <dbReference type="ARBA" id="ARBA00023136"/>
    </source>
</evidence>
<keyword evidence="8" id="KW-0625">Polysaccharide transport</keyword>
<dbReference type="RefSeq" id="WP_235450298.1">
    <property type="nucleotide sequence ID" value="NZ_CP021467.1"/>
</dbReference>
<dbReference type="Proteomes" id="UP000037566">
    <property type="component" value="Unassembled WGS sequence"/>
</dbReference>
<dbReference type="PATRIC" id="fig|33995.3.peg.1646"/>
<comment type="similarity">
    <text evidence="2">Belongs to the BexD/CtrA/VexA family.</text>
</comment>
<keyword evidence="11" id="KW-0472">Membrane</keyword>
<evidence type="ECO:0000313" key="20">
    <source>
        <dbReference type="Proteomes" id="UP000037566"/>
    </source>
</evidence>
<evidence type="ECO:0000256" key="6">
    <source>
        <dbReference type="ARBA" id="ARBA00022692"/>
    </source>
</evidence>
<proteinExistence type="inferred from homology"/>
<organism evidence="19 20">
    <name type="scientific">Komagataeibacter europaeus</name>
    <name type="common">Gluconacetobacter europaeus</name>
    <dbReference type="NCBI Taxonomy" id="33995"/>
    <lineage>
        <taxon>Bacteria</taxon>
        <taxon>Pseudomonadati</taxon>
        <taxon>Pseudomonadota</taxon>
        <taxon>Alphaproteobacteria</taxon>
        <taxon>Acetobacterales</taxon>
        <taxon>Acetobacteraceae</taxon>
        <taxon>Komagataeibacter</taxon>
    </lineage>
</organism>
<accession>A0A0M0EHT4</accession>
<evidence type="ECO:0000256" key="5">
    <source>
        <dbReference type="ARBA" id="ARBA00022597"/>
    </source>
</evidence>
<evidence type="ECO:0000256" key="7">
    <source>
        <dbReference type="ARBA" id="ARBA00022729"/>
    </source>
</evidence>
<evidence type="ECO:0000256" key="1">
    <source>
        <dbReference type="ARBA" id="ARBA00004571"/>
    </source>
</evidence>
<evidence type="ECO:0000313" key="19">
    <source>
        <dbReference type="EMBL" id="KON64834.1"/>
    </source>
</evidence>
<evidence type="ECO:0000259" key="17">
    <source>
        <dbReference type="Pfam" id="PF10531"/>
    </source>
</evidence>
<comment type="subcellular location">
    <subcellularLocation>
        <location evidence="1">Cell outer membrane</location>
        <topology evidence="1">Multi-pass membrane protein</topology>
    </subcellularLocation>
</comment>
<dbReference type="Gene3D" id="3.30.1950.10">
    <property type="entry name" value="wza like domain"/>
    <property type="match status" value="1"/>
</dbReference>
<dbReference type="GO" id="GO:0046930">
    <property type="term" value="C:pore complex"/>
    <property type="evidence" value="ECO:0007669"/>
    <property type="project" value="UniProtKB-KW"/>
</dbReference>
<dbReference type="Pfam" id="PF02563">
    <property type="entry name" value="Poly_export"/>
    <property type="match status" value="1"/>
</dbReference>
<dbReference type="GO" id="GO:0006811">
    <property type="term" value="P:monoatomic ion transport"/>
    <property type="evidence" value="ECO:0007669"/>
    <property type="project" value="UniProtKB-KW"/>
</dbReference>
<sequence>MLNKVCCTAIIGLMMMPLLSGCAGSGSHDTPSAKAITHPSSVNSVANYNVVDITANNLAQNVVPEQVTPVSLTPVTVPDVPILAGDTLRITVYERSDGGTFAPISIGGSVFPSVMVDNNGSITLPYVGSLKVAHSSLASAATMIRNALVHQQLAVGPQVEIEFVTTPGHSVVVAGDVKTPGRVPTIGGKIDVLDAISRSGGPAQISNATDIVVHRADGQSVELPYTQLLLSPLEVTDGDQILALANARRFVAMGAVLKPGQIDMTARRTSLLDALGMAGGLDDMQADRTHVFVFRLTNPDTNPRPTVYRFNMSRGESLFLARMFPIQPNDGIVVSHSGLHDFEKFTTPFLQVLTMMRFMHPI</sequence>
<evidence type="ECO:0000256" key="8">
    <source>
        <dbReference type="ARBA" id="ARBA00023047"/>
    </source>
</evidence>